<dbReference type="AlphaFoldDB" id="A0A7J7JXP1"/>
<accession>A0A7J7JXP1</accession>
<dbReference type="InterPro" id="IPR048413">
    <property type="entry name" value="Htt_C-HEAT_rpt"/>
</dbReference>
<protein>
    <recommendedName>
        <fullName evidence="3">Huntingtin</fullName>
    </recommendedName>
</protein>
<dbReference type="InterPro" id="IPR028426">
    <property type="entry name" value="Huntingtin_fam"/>
</dbReference>
<sequence length="289" mass="32349">MIEHFQEKVKTVNNFIPQVLQTGMEVVNSSDNNSTTRLCSAVLLGFERLLLVNAISKSESVLLLKFASDRLSLPATHINTHSILGLLVTCMYADISEADENRLDTAELKMEVVSILFDRRGLPQESEVITGILPTLMSDLFSSQDIMNKVIGEFLSEQQPHPVLIAKMVYEVFEEQATVGGSSFLQDWVLLSITSFTQRHPLAMAIWSLTCFFVSVSSNHWLKGLFPYVASRIGCLDEVDEKIFLLSCKDFYDGIRHDSHKSQTFVSVFQSAGRTELIYKTVLEAIAAT</sequence>
<keyword evidence="2" id="KW-1185">Reference proteome</keyword>
<evidence type="ECO:0000313" key="1">
    <source>
        <dbReference type="EMBL" id="KAF6030713.1"/>
    </source>
</evidence>
<dbReference type="PANTHER" id="PTHR10170:SF10">
    <property type="entry name" value="HUNTINGTIN"/>
    <property type="match status" value="1"/>
</dbReference>
<dbReference type="PANTHER" id="PTHR10170">
    <property type="entry name" value="HUNTINGTON DISEASE PROTEIN"/>
    <property type="match status" value="1"/>
</dbReference>
<reference evidence="1" key="1">
    <citation type="submission" date="2020-06" db="EMBL/GenBank/DDBJ databases">
        <title>Draft genome of Bugula neritina, a colonial animal packing powerful symbionts and potential medicines.</title>
        <authorList>
            <person name="Rayko M."/>
        </authorList>
    </citation>
    <scope>NUCLEOTIDE SEQUENCE [LARGE SCALE GENOMIC DNA]</scope>
    <source>
        <strain evidence="1">Kwan_BN1</strain>
    </source>
</reference>
<dbReference type="GO" id="GO:0005737">
    <property type="term" value="C:cytoplasm"/>
    <property type="evidence" value="ECO:0007669"/>
    <property type="project" value="TreeGrafter"/>
</dbReference>
<dbReference type="OrthoDB" id="10065698at2759"/>
<comment type="caution">
    <text evidence="1">The sequence shown here is derived from an EMBL/GenBank/DDBJ whole genome shotgun (WGS) entry which is preliminary data.</text>
</comment>
<proteinExistence type="predicted"/>
<evidence type="ECO:0000313" key="2">
    <source>
        <dbReference type="Proteomes" id="UP000593567"/>
    </source>
</evidence>
<dbReference type="Proteomes" id="UP000593567">
    <property type="component" value="Unassembled WGS sequence"/>
</dbReference>
<gene>
    <name evidence="1" type="ORF">EB796_010964</name>
</gene>
<evidence type="ECO:0008006" key="3">
    <source>
        <dbReference type="Google" id="ProtNLM"/>
    </source>
</evidence>
<dbReference type="Pfam" id="PF20927">
    <property type="entry name" value="Htt_C-HEAT"/>
    <property type="match status" value="1"/>
</dbReference>
<organism evidence="1 2">
    <name type="scientific">Bugula neritina</name>
    <name type="common">Brown bryozoan</name>
    <name type="synonym">Sertularia neritina</name>
    <dbReference type="NCBI Taxonomy" id="10212"/>
    <lineage>
        <taxon>Eukaryota</taxon>
        <taxon>Metazoa</taxon>
        <taxon>Spiralia</taxon>
        <taxon>Lophotrochozoa</taxon>
        <taxon>Bryozoa</taxon>
        <taxon>Gymnolaemata</taxon>
        <taxon>Cheilostomatida</taxon>
        <taxon>Flustrina</taxon>
        <taxon>Buguloidea</taxon>
        <taxon>Bugulidae</taxon>
        <taxon>Bugula</taxon>
    </lineage>
</organism>
<dbReference type="EMBL" id="VXIV02001679">
    <property type="protein sequence ID" value="KAF6030713.1"/>
    <property type="molecule type" value="Genomic_DNA"/>
</dbReference>
<name>A0A7J7JXP1_BUGNE</name>